<evidence type="ECO:0000313" key="1">
    <source>
        <dbReference type="EMBL" id="MFN1216674.1"/>
    </source>
</evidence>
<sequence>MEIKIQKEDLKKIILILINKLEISAEDSFVLDEDLYWNILDEELYDPYKDPKNLTMGSLADDWAFLQNVVEGNRGMIDYDLVKIAAILKFLAKKNLNSEL</sequence>
<evidence type="ECO:0008006" key="3">
    <source>
        <dbReference type="Google" id="ProtNLM"/>
    </source>
</evidence>
<reference evidence="1 2" key="1">
    <citation type="submission" date="2024-12" db="EMBL/GenBank/DDBJ databases">
        <title>Draft genome sequence of Chryseobacterium kwangjuense AG447.</title>
        <authorList>
            <person name="Cheptsov V.S."/>
            <person name="Belov A."/>
            <person name="Zavarzina A.G."/>
        </authorList>
    </citation>
    <scope>NUCLEOTIDE SEQUENCE [LARGE SCALE GENOMIC DNA]</scope>
    <source>
        <strain evidence="1 2">AG447</strain>
    </source>
</reference>
<evidence type="ECO:0000313" key="2">
    <source>
        <dbReference type="Proteomes" id="UP001634154"/>
    </source>
</evidence>
<proteinExistence type="predicted"/>
<accession>A0ABW9K384</accession>
<keyword evidence="2" id="KW-1185">Reference proteome</keyword>
<comment type="caution">
    <text evidence="1">The sequence shown here is derived from an EMBL/GenBank/DDBJ whole genome shotgun (WGS) entry which is preliminary data.</text>
</comment>
<dbReference type="Proteomes" id="UP001634154">
    <property type="component" value="Unassembled WGS sequence"/>
</dbReference>
<organism evidence="1 2">
    <name type="scientific">Chryseobacterium kwangjuense</name>
    <dbReference type="NCBI Taxonomy" id="267125"/>
    <lineage>
        <taxon>Bacteria</taxon>
        <taxon>Pseudomonadati</taxon>
        <taxon>Bacteroidota</taxon>
        <taxon>Flavobacteriia</taxon>
        <taxon>Flavobacteriales</taxon>
        <taxon>Weeksellaceae</taxon>
        <taxon>Chryseobacterium group</taxon>
        <taxon>Chryseobacterium</taxon>
    </lineage>
</organism>
<gene>
    <name evidence="1" type="ORF">ACKW6Q_06760</name>
</gene>
<dbReference type="RefSeq" id="WP_409356148.1">
    <property type="nucleotide sequence ID" value="NZ_JBJXVJ010000001.1"/>
</dbReference>
<protein>
    <recommendedName>
        <fullName evidence="3">Acyl carrier protein</fullName>
    </recommendedName>
</protein>
<name>A0ABW9K384_9FLAO</name>
<dbReference type="EMBL" id="JBJXVJ010000001">
    <property type="protein sequence ID" value="MFN1216674.1"/>
    <property type="molecule type" value="Genomic_DNA"/>
</dbReference>